<sequence>MEGSSSARTYVMKVALGHSASNEIRNAIFKASKLFHGEARLLITDMPNKKLKRTSVLECHIRDTYLFAKETNAWRATMTRYTLHMHWEGHWYQDGQRLQVYKESKKLQ</sequence>
<keyword evidence="2" id="KW-1185">Reference proteome</keyword>
<dbReference type="AlphaFoldDB" id="A0ABC8LKR2"/>
<comment type="caution">
    <text evidence="1">The sequence shown here is derived from an EMBL/GenBank/DDBJ whole genome shotgun (WGS) entry which is preliminary data.</text>
</comment>
<proteinExistence type="predicted"/>
<name>A0ABC8LKR2_ERUVS</name>
<reference evidence="1 2" key="1">
    <citation type="submission" date="2022-03" db="EMBL/GenBank/DDBJ databases">
        <authorList>
            <person name="Macdonald S."/>
            <person name="Ahmed S."/>
            <person name="Newling K."/>
        </authorList>
    </citation>
    <scope>NUCLEOTIDE SEQUENCE [LARGE SCALE GENOMIC DNA]</scope>
</reference>
<protein>
    <submittedName>
        <fullName evidence="1">Uncharacterized protein</fullName>
    </submittedName>
</protein>
<accession>A0ABC8LKR2</accession>
<organism evidence="1 2">
    <name type="scientific">Eruca vesicaria subsp. sativa</name>
    <name type="common">Garden rocket</name>
    <name type="synonym">Eruca sativa</name>
    <dbReference type="NCBI Taxonomy" id="29727"/>
    <lineage>
        <taxon>Eukaryota</taxon>
        <taxon>Viridiplantae</taxon>
        <taxon>Streptophyta</taxon>
        <taxon>Embryophyta</taxon>
        <taxon>Tracheophyta</taxon>
        <taxon>Spermatophyta</taxon>
        <taxon>Magnoliopsida</taxon>
        <taxon>eudicotyledons</taxon>
        <taxon>Gunneridae</taxon>
        <taxon>Pentapetalae</taxon>
        <taxon>rosids</taxon>
        <taxon>malvids</taxon>
        <taxon>Brassicales</taxon>
        <taxon>Brassicaceae</taxon>
        <taxon>Brassiceae</taxon>
        <taxon>Eruca</taxon>
    </lineage>
</organism>
<dbReference type="EMBL" id="CAKOAT010597377">
    <property type="protein sequence ID" value="CAH8384064.1"/>
    <property type="molecule type" value="Genomic_DNA"/>
</dbReference>
<gene>
    <name evidence="1" type="ORF">ERUC_LOCUS36547</name>
</gene>
<dbReference type="Proteomes" id="UP001642260">
    <property type="component" value="Unassembled WGS sequence"/>
</dbReference>
<evidence type="ECO:0000313" key="1">
    <source>
        <dbReference type="EMBL" id="CAH8384064.1"/>
    </source>
</evidence>
<evidence type="ECO:0000313" key="2">
    <source>
        <dbReference type="Proteomes" id="UP001642260"/>
    </source>
</evidence>